<evidence type="ECO:0008006" key="4">
    <source>
        <dbReference type="Google" id="ProtNLM"/>
    </source>
</evidence>
<evidence type="ECO:0000256" key="1">
    <source>
        <dbReference type="SAM" id="MobiDB-lite"/>
    </source>
</evidence>
<evidence type="ECO:0000313" key="2">
    <source>
        <dbReference type="EMBL" id="KXN66873.1"/>
    </source>
</evidence>
<reference evidence="2 3" key="1">
    <citation type="journal article" date="2015" name="Genome Biol. Evol.">
        <title>Phylogenomic analyses indicate that early fungi evolved digesting cell walls of algal ancestors of land plants.</title>
        <authorList>
            <person name="Chang Y."/>
            <person name="Wang S."/>
            <person name="Sekimoto S."/>
            <person name="Aerts A.L."/>
            <person name="Choi C."/>
            <person name="Clum A."/>
            <person name="LaButti K.M."/>
            <person name="Lindquist E.A."/>
            <person name="Yee Ngan C."/>
            <person name="Ohm R.A."/>
            <person name="Salamov A.A."/>
            <person name="Grigoriev I.V."/>
            <person name="Spatafora J.W."/>
            <person name="Berbee M.L."/>
        </authorList>
    </citation>
    <scope>NUCLEOTIDE SEQUENCE [LARGE SCALE GENOMIC DNA]</scope>
    <source>
        <strain evidence="2 3">NRRL 28638</strain>
    </source>
</reference>
<name>A0A137NVP2_CONC2</name>
<feature type="compositionally biased region" description="Polar residues" evidence="1">
    <location>
        <begin position="117"/>
        <end position="138"/>
    </location>
</feature>
<feature type="compositionally biased region" description="Polar residues" evidence="1">
    <location>
        <begin position="226"/>
        <end position="236"/>
    </location>
</feature>
<feature type="region of interest" description="Disordered" evidence="1">
    <location>
        <begin position="116"/>
        <end position="211"/>
    </location>
</feature>
<feature type="compositionally biased region" description="Low complexity" evidence="1">
    <location>
        <begin position="281"/>
        <end position="303"/>
    </location>
</feature>
<evidence type="ECO:0000313" key="3">
    <source>
        <dbReference type="Proteomes" id="UP000070444"/>
    </source>
</evidence>
<feature type="compositionally biased region" description="Polar residues" evidence="1">
    <location>
        <begin position="251"/>
        <end position="266"/>
    </location>
</feature>
<keyword evidence="3" id="KW-1185">Reference proteome</keyword>
<proteinExistence type="predicted"/>
<feature type="compositionally biased region" description="Polar residues" evidence="1">
    <location>
        <begin position="177"/>
        <end position="190"/>
    </location>
</feature>
<accession>A0A137NVP2</accession>
<feature type="compositionally biased region" description="Basic and acidic residues" evidence="1">
    <location>
        <begin position="140"/>
        <end position="153"/>
    </location>
</feature>
<gene>
    <name evidence="2" type="ORF">CONCODRAFT_19993</name>
</gene>
<feature type="region of interest" description="Disordered" evidence="1">
    <location>
        <begin position="226"/>
        <end position="303"/>
    </location>
</feature>
<dbReference type="Proteomes" id="UP000070444">
    <property type="component" value="Unassembled WGS sequence"/>
</dbReference>
<dbReference type="OrthoDB" id="2245455at2759"/>
<sequence length="603" mass="67068">MSSTSALLTQTLPQRITTVAENSMNPLTSSSAPNIQTVTTTQRLIEKATLQAKLAIQLDQEDDILGAAQAYHLTCLTLRQALHLVSQQDYPALVQVYRAHSKRLLYLQGVIQKRKNSGSQSSSKNLQWGRSMSSTPDLRSTVERERKSQDSDYFKATASDQLTSKSEDSISEELSDKQSSPKQQPLNSPQKLKLSQKPSISDLPGALNPIASPATKKYTIANRNRSGSYVSPTLESVQRPAHTLSKKHSSPALSSFSPVNTSQPSVINPKPVTYQFPMQQTSTSTTSLPSLSNTSNPLPLSTPPKTLRSKTASHLPKLVLHSSYNNLHSMYNQGQDLYTPKTPLPQFTDTTRLLFQSIWNEEMETKQPYHPPPSPNHPIYPLLILQRIQDTMTIGGYVMSKKFYLTPLTWSHPNLKFSNLDHKGDGLDSAVLHLQKFKDQTQSLIPAHIIKELDALELSLYTLCTEMSRKIPEINLQTLASTPTGTSHSQRKMSNTQGNSTAQAFFKMASKITKSVEKVQLQFKLSESCPNKGYLEKLYKFLQSIGHLIEIYEQFEGNMQVMKALSKVVQLVHIGFLGFILVDCERAIVKFLGVGGGRPLSLD</sequence>
<dbReference type="EMBL" id="KQ964682">
    <property type="protein sequence ID" value="KXN66873.1"/>
    <property type="molecule type" value="Genomic_DNA"/>
</dbReference>
<organism evidence="2 3">
    <name type="scientific">Conidiobolus coronatus (strain ATCC 28846 / CBS 209.66 / NRRL 28638)</name>
    <name type="common">Delacroixia coronata</name>
    <dbReference type="NCBI Taxonomy" id="796925"/>
    <lineage>
        <taxon>Eukaryota</taxon>
        <taxon>Fungi</taxon>
        <taxon>Fungi incertae sedis</taxon>
        <taxon>Zoopagomycota</taxon>
        <taxon>Entomophthoromycotina</taxon>
        <taxon>Entomophthoromycetes</taxon>
        <taxon>Entomophthorales</taxon>
        <taxon>Ancylistaceae</taxon>
        <taxon>Conidiobolus</taxon>
    </lineage>
</organism>
<dbReference type="AlphaFoldDB" id="A0A137NVP2"/>
<protein>
    <recommendedName>
        <fullName evidence="4">MIT domain-containing protein</fullName>
    </recommendedName>
</protein>